<feature type="domain" description="GST N-terminal" evidence="1">
    <location>
        <begin position="9"/>
        <end position="87"/>
    </location>
</feature>
<dbReference type="Pfam" id="PF14497">
    <property type="entry name" value="GST_C_3"/>
    <property type="match status" value="1"/>
</dbReference>
<evidence type="ECO:0000259" key="1">
    <source>
        <dbReference type="PROSITE" id="PS50404"/>
    </source>
</evidence>
<evidence type="ECO:0000313" key="3">
    <source>
        <dbReference type="EMBL" id="GAA4359568.1"/>
    </source>
</evidence>
<dbReference type="InterPro" id="IPR036249">
    <property type="entry name" value="Thioredoxin-like_sf"/>
</dbReference>
<name>A0ABP8IJA4_9GAMM</name>
<dbReference type="PANTHER" id="PTHR44051:SF8">
    <property type="entry name" value="GLUTATHIONE S-TRANSFERASE GSTA"/>
    <property type="match status" value="1"/>
</dbReference>
<dbReference type="Pfam" id="PF02798">
    <property type="entry name" value="GST_N"/>
    <property type="match status" value="1"/>
</dbReference>
<dbReference type="InterPro" id="IPR004045">
    <property type="entry name" value="Glutathione_S-Trfase_N"/>
</dbReference>
<dbReference type="CDD" id="cd03046">
    <property type="entry name" value="GST_N_GTT1_like"/>
    <property type="match status" value="1"/>
</dbReference>
<comment type="caution">
    <text evidence="3">The sequence shown here is derived from an EMBL/GenBank/DDBJ whole genome shotgun (WGS) entry which is preliminary data.</text>
</comment>
<evidence type="ECO:0000259" key="2">
    <source>
        <dbReference type="PROSITE" id="PS50405"/>
    </source>
</evidence>
<dbReference type="Proteomes" id="UP001501011">
    <property type="component" value="Unassembled WGS sequence"/>
</dbReference>
<dbReference type="Gene3D" id="3.40.30.10">
    <property type="entry name" value="Glutaredoxin"/>
    <property type="match status" value="1"/>
</dbReference>
<dbReference type="SFLD" id="SFLDG00358">
    <property type="entry name" value="Main_(cytGST)"/>
    <property type="match status" value="1"/>
</dbReference>
<protein>
    <submittedName>
        <fullName evidence="3">Glutathione S-transferase family protein</fullName>
    </submittedName>
</protein>
<gene>
    <name evidence="3" type="ORF">GCM10023151_10580</name>
</gene>
<feature type="domain" description="GST C-terminal" evidence="2">
    <location>
        <begin position="90"/>
        <end position="214"/>
    </location>
</feature>
<dbReference type="PROSITE" id="PS50404">
    <property type="entry name" value="GST_NTER"/>
    <property type="match status" value="1"/>
</dbReference>
<dbReference type="PANTHER" id="PTHR44051">
    <property type="entry name" value="GLUTATHIONE S-TRANSFERASE-RELATED"/>
    <property type="match status" value="1"/>
</dbReference>
<organism evidence="3 4">
    <name type="scientific">Kangiella marina</name>
    <dbReference type="NCBI Taxonomy" id="1079178"/>
    <lineage>
        <taxon>Bacteria</taxon>
        <taxon>Pseudomonadati</taxon>
        <taxon>Pseudomonadota</taxon>
        <taxon>Gammaproteobacteria</taxon>
        <taxon>Kangiellales</taxon>
        <taxon>Kangiellaceae</taxon>
        <taxon>Kangiella</taxon>
    </lineage>
</organism>
<dbReference type="SFLD" id="SFLDS00019">
    <property type="entry name" value="Glutathione_Transferase_(cytos"/>
    <property type="match status" value="1"/>
</dbReference>
<dbReference type="InterPro" id="IPR036282">
    <property type="entry name" value="Glutathione-S-Trfase_C_sf"/>
</dbReference>
<reference evidence="4" key="1">
    <citation type="journal article" date="2019" name="Int. J. Syst. Evol. Microbiol.">
        <title>The Global Catalogue of Microorganisms (GCM) 10K type strain sequencing project: providing services to taxonomists for standard genome sequencing and annotation.</title>
        <authorList>
            <consortium name="The Broad Institute Genomics Platform"/>
            <consortium name="The Broad Institute Genome Sequencing Center for Infectious Disease"/>
            <person name="Wu L."/>
            <person name="Ma J."/>
        </authorList>
    </citation>
    <scope>NUCLEOTIDE SEQUENCE [LARGE SCALE GENOMIC DNA]</scope>
    <source>
        <strain evidence="4">JCM 17728</strain>
    </source>
</reference>
<dbReference type="InterPro" id="IPR010987">
    <property type="entry name" value="Glutathione-S-Trfase_C-like"/>
</dbReference>
<dbReference type="PROSITE" id="PS50405">
    <property type="entry name" value="GST_CTER"/>
    <property type="match status" value="1"/>
</dbReference>
<dbReference type="EMBL" id="BAABFV010000001">
    <property type="protein sequence ID" value="GAA4359568.1"/>
    <property type="molecule type" value="Genomic_DNA"/>
</dbReference>
<dbReference type="InterPro" id="IPR040079">
    <property type="entry name" value="Glutathione_S-Trfase"/>
</dbReference>
<dbReference type="SUPFAM" id="SSF52833">
    <property type="entry name" value="Thioredoxin-like"/>
    <property type="match status" value="1"/>
</dbReference>
<dbReference type="RefSeq" id="WP_345292160.1">
    <property type="nucleotide sequence ID" value="NZ_BAABFV010000001.1"/>
</dbReference>
<accession>A0ABP8IJA4</accession>
<dbReference type="InterPro" id="IPR004046">
    <property type="entry name" value="GST_C"/>
</dbReference>
<dbReference type="Gene3D" id="1.20.1050.10">
    <property type="match status" value="1"/>
</dbReference>
<dbReference type="CDD" id="cd03207">
    <property type="entry name" value="GST_C_8"/>
    <property type="match status" value="1"/>
</dbReference>
<evidence type="ECO:0000313" key="4">
    <source>
        <dbReference type="Proteomes" id="UP001501011"/>
    </source>
</evidence>
<sequence length="216" mass="24980">MKEIILTTFDWVPEVPRGYVRDIRASWAMEEAGLAYRIEGVPFKNRNKEHLENQPFGQVPWLKDGEFTIFESGAMLLHIAERSENLIPNEPIGRSQVIQWLFAALNSIEMASVPWSLFKFSNDNEETPGRENLNNFLESRLQRMESVLAEREWLVNDFSIADIAMSDVLRLVDRFGELSDYPACKDYVERATARPAFKKAYADQLAHFAMADRFNQ</sequence>
<proteinExistence type="predicted"/>
<dbReference type="SUPFAM" id="SSF47616">
    <property type="entry name" value="GST C-terminal domain-like"/>
    <property type="match status" value="1"/>
</dbReference>
<keyword evidence="4" id="KW-1185">Reference proteome</keyword>